<organism evidence="1 2">
    <name type="scientific">Microbacterium terrae</name>
    <dbReference type="NCBI Taxonomy" id="69369"/>
    <lineage>
        <taxon>Bacteria</taxon>
        <taxon>Bacillati</taxon>
        <taxon>Actinomycetota</taxon>
        <taxon>Actinomycetes</taxon>
        <taxon>Micrococcales</taxon>
        <taxon>Microbacteriaceae</taxon>
        <taxon>Microbacterium</taxon>
    </lineage>
</organism>
<sequence length="151" mass="16403">MPTAVVRVIVDATPDPKRLAGGVARLRAQGFTLLEHSTRPSDADSIEIALLRDDEDFEWSDDDAVSFCQQVFDAPAALGVTTFVSRGTDDDARSVLARFDLVGDVRRAVIEGSDVVTVTVPRAEMRRVPESRLHTALEAALNAEVQIVLTD</sequence>
<accession>A0A0M2HBN8</accession>
<name>A0A0M2HBN8_9MICO</name>
<dbReference type="Proteomes" id="UP000033956">
    <property type="component" value="Unassembled WGS sequence"/>
</dbReference>
<dbReference type="AlphaFoldDB" id="A0A0M2HBN8"/>
<reference evidence="1 2" key="1">
    <citation type="submission" date="2015-02" db="EMBL/GenBank/DDBJ databases">
        <title>Draft genome sequences of ten Microbacterium spp. with emphasis on heavy metal contaminated environments.</title>
        <authorList>
            <person name="Corretto E."/>
        </authorList>
    </citation>
    <scope>NUCLEOTIDE SEQUENCE [LARGE SCALE GENOMIC DNA]</scope>
    <source>
        <strain evidence="1 2">DSM 12510</strain>
    </source>
</reference>
<comment type="caution">
    <text evidence="1">The sequence shown here is derived from an EMBL/GenBank/DDBJ whole genome shotgun (WGS) entry which is preliminary data.</text>
</comment>
<dbReference type="STRING" id="92835.RS81_00594"/>
<dbReference type="EMBL" id="JYIZ01000033">
    <property type="protein sequence ID" value="KJL44021.1"/>
    <property type="molecule type" value="Genomic_DNA"/>
</dbReference>
<keyword evidence="2" id="KW-1185">Reference proteome</keyword>
<protein>
    <submittedName>
        <fullName evidence="1">Uncharacterized protein</fullName>
    </submittedName>
</protein>
<evidence type="ECO:0000313" key="2">
    <source>
        <dbReference type="Proteomes" id="UP000033956"/>
    </source>
</evidence>
<gene>
    <name evidence="1" type="ORF">RS81_00594</name>
</gene>
<dbReference type="PATRIC" id="fig|92835.4.peg.610"/>
<proteinExistence type="predicted"/>
<evidence type="ECO:0000313" key="1">
    <source>
        <dbReference type="EMBL" id="KJL44021.1"/>
    </source>
</evidence>